<dbReference type="Pfam" id="PF02894">
    <property type="entry name" value="GFO_IDH_MocA_C"/>
    <property type="match status" value="1"/>
</dbReference>
<dbReference type="InterPro" id="IPR051317">
    <property type="entry name" value="Gfo/Idh/MocA_oxidoreduct"/>
</dbReference>
<comment type="similarity">
    <text evidence="1">Belongs to the Gfo/Idh/MocA family.</text>
</comment>
<accession>A0A841PPI7</accession>
<keyword evidence="6" id="KW-1185">Reference proteome</keyword>
<name>A0A841PPI7_9BACL</name>
<dbReference type="InterPro" id="IPR036291">
    <property type="entry name" value="NAD(P)-bd_dom_sf"/>
</dbReference>
<dbReference type="Proteomes" id="UP000568839">
    <property type="component" value="Unassembled WGS sequence"/>
</dbReference>
<dbReference type="Pfam" id="PF01408">
    <property type="entry name" value="GFO_IDH_MocA"/>
    <property type="match status" value="1"/>
</dbReference>
<evidence type="ECO:0000313" key="6">
    <source>
        <dbReference type="Proteomes" id="UP000568839"/>
    </source>
</evidence>
<feature type="domain" description="Gfo/Idh/MocA-like oxidoreductase N-terminal" evidence="3">
    <location>
        <begin position="7"/>
        <end position="123"/>
    </location>
</feature>
<dbReference type="PANTHER" id="PTHR43708:SF5">
    <property type="entry name" value="CONSERVED EXPRESSED OXIDOREDUCTASE (EUROFUNG)-RELATED"/>
    <property type="match status" value="1"/>
</dbReference>
<evidence type="ECO:0000259" key="4">
    <source>
        <dbReference type="Pfam" id="PF02894"/>
    </source>
</evidence>
<dbReference type="GO" id="GO:0000166">
    <property type="term" value="F:nucleotide binding"/>
    <property type="evidence" value="ECO:0007669"/>
    <property type="project" value="InterPro"/>
</dbReference>
<dbReference type="InterPro" id="IPR004104">
    <property type="entry name" value="Gfo/Idh/MocA-like_OxRdtase_C"/>
</dbReference>
<dbReference type="EC" id="1.1.1.361" evidence="5"/>
<dbReference type="GO" id="GO:0103074">
    <property type="term" value="F:glucose-6-phosphate 3-dehydrogenase activity"/>
    <property type="evidence" value="ECO:0007669"/>
    <property type="project" value="UniProtKB-EC"/>
</dbReference>
<comment type="caution">
    <text evidence="5">The sequence shown here is derived from an EMBL/GenBank/DDBJ whole genome shotgun (WGS) entry which is preliminary data.</text>
</comment>
<evidence type="ECO:0000313" key="5">
    <source>
        <dbReference type="EMBL" id="MBB6449724.1"/>
    </source>
</evidence>
<evidence type="ECO:0000259" key="3">
    <source>
        <dbReference type="Pfam" id="PF01408"/>
    </source>
</evidence>
<evidence type="ECO:0000256" key="1">
    <source>
        <dbReference type="ARBA" id="ARBA00010928"/>
    </source>
</evidence>
<dbReference type="InterPro" id="IPR000683">
    <property type="entry name" value="Gfo/Idh/MocA-like_OxRdtase_N"/>
</dbReference>
<dbReference type="EMBL" id="JACHHJ010000002">
    <property type="protein sequence ID" value="MBB6449724.1"/>
    <property type="molecule type" value="Genomic_DNA"/>
</dbReference>
<dbReference type="PANTHER" id="PTHR43708">
    <property type="entry name" value="CONSERVED EXPRESSED OXIDOREDUCTASE (EUROFUNG)"/>
    <property type="match status" value="1"/>
</dbReference>
<feature type="domain" description="Gfo/Idh/MocA-like oxidoreductase C-terminal" evidence="4">
    <location>
        <begin position="135"/>
        <end position="348"/>
    </location>
</feature>
<keyword evidence="2 5" id="KW-0560">Oxidoreductase</keyword>
<sequence length="357" mass="41146">MKGFFKMRIGIIGAGNIAKIHAKTLSTIKEVELQGVYDINKDKGKLLVEKFGGDFYEQLENLLLDIEGVIIASPNYCHKDHILEAVHSNLHILCEKPMSTSVEEAKEIMDVINKSNKRIIMGFNYRYLYYVSKLKDLIDKKELGDIIRITLHFKKDSALRKNSFTWKDDVNSRLTSGAFGDLGVHLVDLIWYLTNNEIDHESIRVKMETNVTEKEKRRVFVDDHTEVYFSLENGAFANIVTSKVTSKERCGFFINILGSEKEVRYHSNEDNNTLIIKNGMEEERIDLSPPLLTDPINEFHGWSDSFRNELRDWLFPSSYPYMDTPTFEDGLRTQITLANVFQKAQASKRSLETITSR</sequence>
<dbReference type="Gene3D" id="3.30.360.10">
    <property type="entry name" value="Dihydrodipicolinate Reductase, domain 2"/>
    <property type="match status" value="1"/>
</dbReference>
<evidence type="ECO:0000256" key="2">
    <source>
        <dbReference type="ARBA" id="ARBA00023002"/>
    </source>
</evidence>
<dbReference type="SUPFAM" id="SSF51735">
    <property type="entry name" value="NAD(P)-binding Rossmann-fold domains"/>
    <property type="match status" value="1"/>
</dbReference>
<gene>
    <name evidence="5" type="ORF">HNR44_001702</name>
</gene>
<organism evidence="5 6">
    <name type="scientific">Geomicrobium halophilum</name>
    <dbReference type="NCBI Taxonomy" id="549000"/>
    <lineage>
        <taxon>Bacteria</taxon>
        <taxon>Bacillati</taxon>
        <taxon>Bacillota</taxon>
        <taxon>Bacilli</taxon>
        <taxon>Bacillales</taxon>
        <taxon>Geomicrobium</taxon>
    </lineage>
</organism>
<reference evidence="5 6" key="1">
    <citation type="submission" date="2020-08" db="EMBL/GenBank/DDBJ databases">
        <title>Genomic Encyclopedia of Type Strains, Phase IV (KMG-IV): sequencing the most valuable type-strain genomes for metagenomic binning, comparative biology and taxonomic classification.</title>
        <authorList>
            <person name="Goeker M."/>
        </authorList>
    </citation>
    <scope>NUCLEOTIDE SEQUENCE [LARGE SCALE GENOMIC DNA]</scope>
    <source>
        <strain evidence="5 6">DSM 21769</strain>
    </source>
</reference>
<protein>
    <submittedName>
        <fullName evidence="5">Glucose-6-phosphate 3-dehydrogenase</fullName>
        <ecNumber evidence="5">1.1.1.361</ecNumber>
    </submittedName>
</protein>
<dbReference type="SUPFAM" id="SSF55347">
    <property type="entry name" value="Glyceraldehyde-3-phosphate dehydrogenase-like, C-terminal domain"/>
    <property type="match status" value="1"/>
</dbReference>
<proteinExistence type="inferred from homology"/>
<dbReference type="Gene3D" id="3.40.50.720">
    <property type="entry name" value="NAD(P)-binding Rossmann-like Domain"/>
    <property type="match status" value="1"/>
</dbReference>
<dbReference type="AlphaFoldDB" id="A0A841PPI7"/>